<evidence type="ECO:0000313" key="1">
    <source>
        <dbReference type="EMBL" id="QJX80991.1"/>
    </source>
</evidence>
<dbReference type="AlphaFoldDB" id="A0A6M6E1T8"/>
<dbReference type="EMBL" id="CP045273">
    <property type="protein sequence ID" value="QJX80991.1"/>
    <property type="molecule type" value="Genomic_DNA"/>
</dbReference>
<dbReference type="RefSeq" id="WP_171778990.1">
    <property type="nucleotide sequence ID" value="NZ_CP045273.1"/>
</dbReference>
<protein>
    <submittedName>
        <fullName evidence="1">YolD-like family protein</fullName>
    </submittedName>
</protein>
<dbReference type="Pfam" id="PF08863">
    <property type="entry name" value="YolD"/>
    <property type="match status" value="1"/>
</dbReference>
<gene>
    <name evidence="1" type="ORF">FDZ14_33415</name>
</gene>
<reference evidence="1 2" key="1">
    <citation type="submission" date="2019-10" db="EMBL/GenBank/DDBJ databases">
        <title>Complete genome sequences for adaption low water activity.</title>
        <authorList>
            <person name="Zhao L."/>
            <person name="Zhong J."/>
        </authorList>
    </citation>
    <scope>NUCLEOTIDE SEQUENCE [LARGE SCALE GENOMIC DNA]</scope>
    <source>
        <strain evidence="1 2">FDU301</strain>
        <plasmid evidence="2">pfdu301a</plasmid>
    </source>
</reference>
<dbReference type="Proteomes" id="UP000501076">
    <property type="component" value="Plasmid pFDU301A"/>
</dbReference>
<organism evidence="1 2">
    <name type="scientific">Priestia megaterium</name>
    <name type="common">Bacillus megaterium</name>
    <dbReference type="NCBI Taxonomy" id="1404"/>
    <lineage>
        <taxon>Bacteria</taxon>
        <taxon>Bacillati</taxon>
        <taxon>Bacillota</taxon>
        <taxon>Bacilli</taxon>
        <taxon>Bacillales</taxon>
        <taxon>Bacillaceae</taxon>
        <taxon>Priestia</taxon>
    </lineage>
</organism>
<sequence length="118" mass="13783">MSYEFKGEKINDRGMRKWRPFASIPEQYIGLKKVFDELNKVDKPLLSEEQQEEINEALGEALHSRRTIQLTHYKNGHCDTEPGEIVAVDVNNKTFMFIDLFGFKNKMELENIVAITFE</sequence>
<keyword evidence="1" id="KW-0614">Plasmid</keyword>
<name>A0A6M6E1T8_PRIMG</name>
<accession>A0A6M6E1T8</accession>
<geneLocation type="plasmid" evidence="2">
    <name>pfdu301a</name>
</geneLocation>
<dbReference type="PANTHER" id="PTHR40051">
    <property type="entry name" value="IG HYPOTHETICAL 15966"/>
    <property type="match status" value="1"/>
</dbReference>
<proteinExistence type="predicted"/>
<evidence type="ECO:0000313" key="2">
    <source>
        <dbReference type="Proteomes" id="UP000501076"/>
    </source>
</evidence>
<dbReference type="InterPro" id="IPR014962">
    <property type="entry name" value="YolD"/>
</dbReference>
<dbReference type="PANTHER" id="PTHR40051:SF1">
    <property type="entry name" value="YOLD-LIKE FAMILY PROTEIN"/>
    <property type="match status" value="1"/>
</dbReference>